<dbReference type="NCBIfam" id="TIGR03601">
    <property type="entry name" value="B_an_ocin"/>
    <property type="match status" value="1"/>
</dbReference>
<proteinExistence type="predicted"/>
<keyword evidence="2" id="KW-1185">Reference proteome</keyword>
<sequence length="104" mass="11053">MNNFQNELQMLNVGDFQASAATPWDPNQYYMDQERLLVGGFFRCFSCFNCFNCFNCFRCSNCFHCGGNCGGRCGGNCGGRCGGNCGGRCGGNCGGRCGGGRCGG</sequence>
<accession>A0ABS7UQR2</accession>
<dbReference type="RefSeq" id="WP_224138910.1">
    <property type="nucleotide sequence ID" value="NZ_JAIQUM010000017.1"/>
</dbReference>
<reference evidence="1" key="1">
    <citation type="submission" date="2024-05" db="EMBL/GenBank/DDBJ databases">
        <title>Metabacillus sp. nov., isolated from the rhizosphere soil of tomato plants.</title>
        <authorList>
            <person name="Ma R."/>
        </authorList>
    </citation>
    <scope>NUCLEOTIDE SEQUENCE</scope>
    <source>
        <strain evidence="1">DBTR6</strain>
    </source>
</reference>
<name>A0ABS7UQR2_9BACI</name>
<evidence type="ECO:0000313" key="1">
    <source>
        <dbReference type="EMBL" id="MBZ5750630.1"/>
    </source>
</evidence>
<dbReference type="InterPro" id="IPR019890">
    <property type="entry name" value="Bacteriocin/sonorensin"/>
</dbReference>
<dbReference type="Proteomes" id="UP001165287">
    <property type="component" value="Unassembled WGS sequence"/>
</dbReference>
<gene>
    <name evidence="1" type="ORF">K9V48_10290</name>
</gene>
<protein>
    <submittedName>
        <fullName evidence="1">Heterocycloanthracin/sonorensin family bacteriocin</fullName>
    </submittedName>
</protein>
<evidence type="ECO:0000313" key="2">
    <source>
        <dbReference type="Proteomes" id="UP001165287"/>
    </source>
</evidence>
<dbReference type="EMBL" id="JAIQUM010000017">
    <property type="protein sequence ID" value="MBZ5750630.1"/>
    <property type="molecule type" value="Genomic_DNA"/>
</dbReference>
<organism evidence="1 2">
    <name type="scientific">Metabacillus rhizolycopersici</name>
    <dbReference type="NCBI Taxonomy" id="2875709"/>
    <lineage>
        <taxon>Bacteria</taxon>
        <taxon>Bacillati</taxon>
        <taxon>Bacillota</taxon>
        <taxon>Bacilli</taxon>
        <taxon>Bacillales</taxon>
        <taxon>Bacillaceae</taxon>
        <taxon>Metabacillus</taxon>
    </lineage>
</organism>
<comment type="caution">
    <text evidence="1">The sequence shown here is derived from an EMBL/GenBank/DDBJ whole genome shotgun (WGS) entry which is preliminary data.</text>
</comment>